<dbReference type="Gene3D" id="2.60.120.200">
    <property type="match status" value="1"/>
</dbReference>
<dbReference type="InterPro" id="IPR050546">
    <property type="entry name" value="Glycosyl_Hydrlase_16"/>
</dbReference>
<dbReference type="SUPFAM" id="SSF49899">
    <property type="entry name" value="Concanavalin A-like lectins/glucanases"/>
    <property type="match status" value="1"/>
</dbReference>
<dbReference type="Pfam" id="PF00722">
    <property type="entry name" value="Glyco_hydro_16"/>
    <property type="match status" value="1"/>
</dbReference>
<dbReference type="InterPro" id="IPR013320">
    <property type="entry name" value="ConA-like_dom_sf"/>
</dbReference>
<keyword evidence="4" id="KW-1185">Reference proteome</keyword>
<dbReference type="GO" id="GO:0016787">
    <property type="term" value="F:hydrolase activity"/>
    <property type="evidence" value="ECO:0007669"/>
    <property type="project" value="UniProtKB-KW"/>
</dbReference>
<reference evidence="3 4" key="1">
    <citation type="submission" date="2020-09" db="EMBL/GenBank/DDBJ databases">
        <title>Bacillus nautilus sp. nov., Chryseoglobus crepusculi sp. nov, and Psychrobacter noctis sp. nov., isolated from deep-sea sponges from the equatorial Atlantic.</title>
        <authorList>
            <person name="Stennett H.L."/>
            <person name="Williams S.E."/>
        </authorList>
    </citation>
    <scope>NUCLEOTIDE SEQUENCE [LARGE SCALE GENOMIC DNA]</scope>
    <source>
        <strain evidence="3 4">28M-24</strain>
    </source>
</reference>
<proteinExistence type="inferred from homology"/>
<dbReference type="CDD" id="cd08023">
    <property type="entry name" value="GH16_laminarinase_like"/>
    <property type="match status" value="1"/>
</dbReference>
<evidence type="ECO:0000259" key="2">
    <source>
        <dbReference type="PROSITE" id="PS51762"/>
    </source>
</evidence>
<comment type="caution">
    <text evidence="3">The sequence shown here is derived from an EMBL/GenBank/DDBJ whole genome shotgun (WGS) entry which is preliminary data.</text>
</comment>
<comment type="similarity">
    <text evidence="1">Belongs to the glycosyl hydrolase 16 family.</text>
</comment>
<sequence length="265" mass="29935">MIKGFKLILVALICFACKEEHKNQAKLNNDKPAFSFIDQFDGTQLNDANWNYDLGDGCPNLCGWGNNERQIYTKENVSVKDGNLIITATKDSTGYYSGKITTKDKIEFQYGTVEVSAKLPKGSGLWPAFWMLGNDIDTNTWPACGEIDILEYVGKAPHQIHTTLHTPDSYGKSVNTKITNIKDIEEGFHNYKTHWTKDSISFYIDNNLVYTFSPKIKNEKTWPFDKPFYIILNLAIGGNFGGPEVDDSIFPQEFIIDYVKVSGLN</sequence>
<dbReference type="RefSeq" id="WP_191099788.1">
    <property type="nucleotide sequence ID" value="NZ_JACXXF010000004.1"/>
</dbReference>
<dbReference type="EMBL" id="JACXXH010000005">
    <property type="protein sequence ID" value="MBD3863793.1"/>
    <property type="molecule type" value="Genomic_DNA"/>
</dbReference>
<name>A0ABR8LWP4_9FLAO</name>
<evidence type="ECO:0000313" key="3">
    <source>
        <dbReference type="EMBL" id="MBD3863793.1"/>
    </source>
</evidence>
<protein>
    <submittedName>
        <fullName evidence="3">Glycoside hydrolase family 16 protein</fullName>
    </submittedName>
</protein>
<dbReference type="PANTHER" id="PTHR10963">
    <property type="entry name" value="GLYCOSYL HYDROLASE-RELATED"/>
    <property type="match status" value="1"/>
</dbReference>
<accession>A0ABR8LWP4</accession>
<organism evidence="3 4">
    <name type="scientific">Olleya marilimosa</name>
    <dbReference type="NCBI Taxonomy" id="272164"/>
    <lineage>
        <taxon>Bacteria</taxon>
        <taxon>Pseudomonadati</taxon>
        <taxon>Bacteroidota</taxon>
        <taxon>Flavobacteriia</taxon>
        <taxon>Flavobacteriales</taxon>
        <taxon>Flavobacteriaceae</taxon>
    </lineage>
</organism>
<dbReference type="Proteomes" id="UP000627521">
    <property type="component" value="Unassembled WGS sequence"/>
</dbReference>
<keyword evidence="3" id="KW-0378">Hydrolase</keyword>
<dbReference type="PANTHER" id="PTHR10963:SF55">
    <property type="entry name" value="GLYCOSIDE HYDROLASE FAMILY 16 PROTEIN"/>
    <property type="match status" value="1"/>
</dbReference>
<dbReference type="PROSITE" id="PS51762">
    <property type="entry name" value="GH16_2"/>
    <property type="match status" value="1"/>
</dbReference>
<evidence type="ECO:0000313" key="4">
    <source>
        <dbReference type="Proteomes" id="UP000627521"/>
    </source>
</evidence>
<feature type="domain" description="GH16" evidence="2">
    <location>
        <begin position="24"/>
        <end position="265"/>
    </location>
</feature>
<gene>
    <name evidence="3" type="ORF">IEG06_10060</name>
</gene>
<evidence type="ECO:0000256" key="1">
    <source>
        <dbReference type="ARBA" id="ARBA00006865"/>
    </source>
</evidence>
<dbReference type="InterPro" id="IPR000757">
    <property type="entry name" value="Beta-glucanase-like"/>
</dbReference>